<keyword evidence="3" id="KW-0482">Metalloprotease</keyword>
<feature type="transmembrane region" description="Helical" evidence="1">
    <location>
        <begin position="104"/>
        <end position="126"/>
    </location>
</feature>
<accession>A0A8T7M5W3</accession>
<feature type="transmembrane region" description="Helical" evidence="1">
    <location>
        <begin position="160"/>
        <end position="178"/>
    </location>
</feature>
<dbReference type="Pfam" id="PF02517">
    <property type="entry name" value="Rce1-like"/>
    <property type="match status" value="1"/>
</dbReference>
<organism evidence="3 4">
    <name type="scientific">Candidatus Chlorohelix allophototropha</name>
    <dbReference type="NCBI Taxonomy" id="3003348"/>
    <lineage>
        <taxon>Bacteria</taxon>
        <taxon>Bacillati</taxon>
        <taxon>Chloroflexota</taxon>
        <taxon>Chloroflexia</taxon>
        <taxon>Candidatus Chloroheliales</taxon>
        <taxon>Candidatus Chloroheliaceae</taxon>
        <taxon>Candidatus Chlorohelix</taxon>
    </lineage>
</organism>
<dbReference type="Proteomes" id="UP000521676">
    <property type="component" value="Unassembled WGS sequence"/>
</dbReference>
<dbReference type="EMBL" id="JACATZ010000003">
    <property type="protein sequence ID" value="NWJ47372.1"/>
    <property type="molecule type" value="Genomic_DNA"/>
</dbReference>
<keyword evidence="3" id="KW-0645">Protease</keyword>
<dbReference type="GO" id="GO:0080120">
    <property type="term" value="P:CAAX-box protein maturation"/>
    <property type="evidence" value="ECO:0007669"/>
    <property type="project" value="UniProtKB-ARBA"/>
</dbReference>
<keyword evidence="1" id="KW-1133">Transmembrane helix</keyword>
<dbReference type="InterPro" id="IPR003675">
    <property type="entry name" value="Rce1/LyrA-like_dom"/>
</dbReference>
<protein>
    <submittedName>
        <fullName evidence="3">CPBP family intramembrane metalloprotease</fullName>
    </submittedName>
</protein>
<feature type="transmembrane region" description="Helical" evidence="1">
    <location>
        <begin position="26"/>
        <end position="42"/>
    </location>
</feature>
<evidence type="ECO:0000313" key="3">
    <source>
        <dbReference type="EMBL" id="NWJ47372.1"/>
    </source>
</evidence>
<evidence type="ECO:0000256" key="1">
    <source>
        <dbReference type="SAM" id="Phobius"/>
    </source>
</evidence>
<proteinExistence type="predicted"/>
<dbReference type="GO" id="GO:0004175">
    <property type="term" value="F:endopeptidase activity"/>
    <property type="evidence" value="ECO:0007669"/>
    <property type="project" value="UniProtKB-ARBA"/>
</dbReference>
<dbReference type="AlphaFoldDB" id="A0A8T7M5W3"/>
<dbReference type="GO" id="GO:0008237">
    <property type="term" value="F:metallopeptidase activity"/>
    <property type="evidence" value="ECO:0007669"/>
    <property type="project" value="UniProtKB-KW"/>
</dbReference>
<keyword evidence="3" id="KW-0378">Hydrolase</keyword>
<keyword evidence="1" id="KW-0812">Transmembrane</keyword>
<keyword evidence="1" id="KW-0472">Membrane</keyword>
<evidence type="ECO:0000313" key="4">
    <source>
        <dbReference type="Proteomes" id="UP000521676"/>
    </source>
</evidence>
<feature type="transmembrane region" description="Helical" evidence="1">
    <location>
        <begin position="63"/>
        <end position="84"/>
    </location>
</feature>
<comment type="caution">
    <text evidence="3">The sequence shown here is derived from an EMBL/GenBank/DDBJ whole genome shotgun (WGS) entry which is preliminary data.</text>
</comment>
<sequence length="215" mass="23832">MVGGLVGAIWASGAIGHFTKLKEWPALFLYVFGSFGLAAYLGKKQNGWKDIYITKDNIGKATALGLIGGSILFISDVGNTYVYYKRGGAVMEEMENILVKQKMMYLFPVLIFAEEFLWRGIMISALKDKKVSTGKSLMLTTLPYALNHFFVAPVSFKERALMAGPMAIPIGFIAGYLTNKTKNTWTGVIIHMMTMFSMLLDVFVIPKMVKKDKAA</sequence>
<evidence type="ECO:0000259" key="2">
    <source>
        <dbReference type="Pfam" id="PF02517"/>
    </source>
</evidence>
<reference evidence="3 4" key="1">
    <citation type="submission" date="2020-06" db="EMBL/GenBank/DDBJ databases">
        <title>Anoxygenic phototrophic Chloroflexota member uses a Type I reaction center.</title>
        <authorList>
            <person name="Tsuji J.M."/>
            <person name="Shaw N.A."/>
            <person name="Nagashima S."/>
            <person name="Venkiteswaran J."/>
            <person name="Schiff S.L."/>
            <person name="Hanada S."/>
            <person name="Tank M."/>
            <person name="Neufeld J.D."/>
        </authorList>
    </citation>
    <scope>NUCLEOTIDE SEQUENCE [LARGE SCALE GENOMIC DNA]</scope>
    <source>
        <strain evidence="3">L227-S17</strain>
    </source>
</reference>
<name>A0A8T7M5W3_9CHLR</name>
<gene>
    <name evidence="3" type="ORF">HXX08_16055</name>
</gene>
<feature type="transmembrane region" description="Helical" evidence="1">
    <location>
        <begin position="184"/>
        <end position="205"/>
    </location>
</feature>
<feature type="domain" description="CAAX prenyl protease 2/Lysostaphin resistance protein A-like" evidence="2">
    <location>
        <begin position="104"/>
        <end position="194"/>
    </location>
</feature>